<sequence length="256" mass="29087">MDTETLVKRTLEEHFNLQVEKIPESDKRTPDFLVSDGINEYLIEVKEKEANPELGEAREEAFSRGEIFEISEALATKSVLQNVVRDGRRQIKAHVTDDSTFRVVWVHCTGLAYDATLEQIIAGLYGSETVVDFSSGEAFAGTCYYFGFSQFFKYRDSIDAVMVTGRKGEATLCVNNHSPRYESFKASLLVQSMPVGVRDPIYEEKEGCAFVVQGEVDRSKPNEVLSYLKEKYKTDKLNVMKMSHMEVHMAVPHRKM</sequence>
<dbReference type="Proteomes" id="UP000304912">
    <property type="component" value="Chromosome"/>
</dbReference>
<dbReference type="EMBL" id="CP039852">
    <property type="protein sequence ID" value="QCZ94234.1"/>
    <property type="molecule type" value="Genomic_DNA"/>
</dbReference>
<dbReference type="OrthoDB" id="7063887at2"/>
<reference evidence="1 2" key="1">
    <citation type="submission" date="2019-04" db="EMBL/GenBank/DDBJ databases">
        <title>Salinimonas iocasae sp. nov., a halophilic bacterium isolated from the outer tube casing of tubeworms in Okinawa Trough.</title>
        <authorList>
            <person name="Zhang H."/>
            <person name="Wang H."/>
            <person name="Li C."/>
        </authorList>
    </citation>
    <scope>NUCLEOTIDE SEQUENCE [LARGE SCALE GENOMIC DNA]</scope>
    <source>
        <strain evidence="1 2">KX18D6</strain>
    </source>
</reference>
<gene>
    <name evidence="1" type="ORF">FBQ74_12480</name>
</gene>
<protein>
    <submittedName>
        <fullName evidence="1">Uncharacterized protein</fullName>
    </submittedName>
</protein>
<dbReference type="AlphaFoldDB" id="A0A5B7YEX6"/>
<evidence type="ECO:0000313" key="2">
    <source>
        <dbReference type="Proteomes" id="UP000304912"/>
    </source>
</evidence>
<evidence type="ECO:0000313" key="1">
    <source>
        <dbReference type="EMBL" id="QCZ94234.1"/>
    </source>
</evidence>
<keyword evidence="2" id="KW-1185">Reference proteome</keyword>
<name>A0A5B7YEX6_9ALTE</name>
<accession>A0A5B7YEX6</accession>
<organism evidence="1 2">
    <name type="scientific">Salinimonas iocasae</name>
    <dbReference type="NCBI Taxonomy" id="2572577"/>
    <lineage>
        <taxon>Bacteria</taxon>
        <taxon>Pseudomonadati</taxon>
        <taxon>Pseudomonadota</taxon>
        <taxon>Gammaproteobacteria</taxon>
        <taxon>Alteromonadales</taxon>
        <taxon>Alteromonadaceae</taxon>
        <taxon>Alteromonas/Salinimonas group</taxon>
        <taxon>Salinimonas</taxon>
    </lineage>
</organism>
<proteinExistence type="predicted"/>
<dbReference type="RefSeq" id="WP_139756975.1">
    <property type="nucleotide sequence ID" value="NZ_CP039852.1"/>
</dbReference>
<dbReference type="KEGG" id="salk:FBQ74_12480"/>